<sequence>MDMVFEKVLDLRTLCYIDDIIIATDTVLEMMQRLEK</sequence>
<proteinExistence type="predicted"/>
<dbReference type="OrthoDB" id="404647at2759"/>
<dbReference type="RefSeq" id="XP_011129118.1">
    <property type="nucleotide sequence ID" value="XM_011130816.1"/>
</dbReference>
<dbReference type="GeneID" id="22911238"/>
<dbReference type="VEuPathDB" id="CryptoDB:GNI_028850"/>
<gene>
    <name evidence="1" type="ORF">GNI_028850</name>
</gene>
<accession>A0A023BB40</accession>
<evidence type="ECO:0008006" key="3">
    <source>
        <dbReference type="Google" id="ProtNLM"/>
    </source>
</evidence>
<feature type="non-terminal residue" evidence="1">
    <location>
        <position position="36"/>
    </location>
</feature>
<dbReference type="Proteomes" id="UP000019763">
    <property type="component" value="Unassembled WGS sequence"/>
</dbReference>
<comment type="caution">
    <text evidence="1">The sequence shown here is derived from an EMBL/GenBank/DDBJ whole genome shotgun (WGS) entry which is preliminary data.</text>
</comment>
<dbReference type="EMBL" id="AFNH02000216">
    <property type="protein sequence ID" value="EZG79177.1"/>
    <property type="molecule type" value="Genomic_DNA"/>
</dbReference>
<dbReference type="AlphaFoldDB" id="A0A023BB40"/>
<evidence type="ECO:0000313" key="1">
    <source>
        <dbReference type="EMBL" id="EZG79177.1"/>
    </source>
</evidence>
<keyword evidence="2" id="KW-1185">Reference proteome</keyword>
<organism evidence="1 2">
    <name type="scientific">Gregarina niphandrodes</name>
    <name type="common">Septate eugregarine</name>
    <dbReference type="NCBI Taxonomy" id="110365"/>
    <lineage>
        <taxon>Eukaryota</taxon>
        <taxon>Sar</taxon>
        <taxon>Alveolata</taxon>
        <taxon>Apicomplexa</taxon>
        <taxon>Conoidasida</taxon>
        <taxon>Gregarinasina</taxon>
        <taxon>Eugregarinorida</taxon>
        <taxon>Gregarinidae</taxon>
        <taxon>Gregarina</taxon>
    </lineage>
</organism>
<evidence type="ECO:0000313" key="2">
    <source>
        <dbReference type="Proteomes" id="UP000019763"/>
    </source>
</evidence>
<name>A0A023BB40_GRENI</name>
<protein>
    <recommendedName>
        <fullName evidence="3">Reverse transcriptase domain-containing protein</fullName>
    </recommendedName>
</protein>
<reference evidence="1" key="1">
    <citation type="submission" date="2013-12" db="EMBL/GenBank/DDBJ databases">
        <authorList>
            <person name="Omoto C.K."/>
            <person name="Sibley D."/>
            <person name="Venepally P."/>
            <person name="Hadjithomas M."/>
            <person name="Karamycheva S."/>
            <person name="Brunk B."/>
            <person name="Roos D."/>
            <person name="Caler E."/>
            <person name="Lorenzi H."/>
        </authorList>
    </citation>
    <scope>NUCLEOTIDE SEQUENCE</scope>
</reference>